<evidence type="ECO:0000313" key="2">
    <source>
        <dbReference type="Proteomes" id="UP000297280"/>
    </source>
</evidence>
<proteinExistence type="predicted"/>
<sequence>MVWKYRPKPKKQNQDIVYKSPETDLVAISNTVPPTKKSEFEGFPLDIINIFYDTLLERDELTAIICLALICRTCWSLFQGKPWKKYVKFGNENGCFYEPCFIKLIESWIGPGYRRIGPDSRDIETYFLSRAVYGDFPGAEEKNLKGRWQDYRALYLRDEETYHLTYLVPKPFGVSADNWFPLAARQLKNEVLSWDSWTRTRARLAASYRLSNLYRWLLANGGREWLLSNRTFQKTEICNNNSMAVLIHFPDEGQSWRMEPKRSKPTGKGTNARKLRGAGRWYSPLFILKSYGASGGY</sequence>
<gene>
    <name evidence="1" type="ORF">BPOR_0758g00050</name>
</gene>
<dbReference type="Proteomes" id="UP000297280">
    <property type="component" value="Unassembled WGS sequence"/>
</dbReference>
<dbReference type="EMBL" id="PQXO01000755">
    <property type="protein sequence ID" value="TGO82793.1"/>
    <property type="molecule type" value="Genomic_DNA"/>
</dbReference>
<comment type="caution">
    <text evidence="1">The sequence shown here is derived from an EMBL/GenBank/DDBJ whole genome shotgun (WGS) entry which is preliminary data.</text>
</comment>
<protein>
    <submittedName>
        <fullName evidence="1">Uncharacterized protein</fullName>
    </submittedName>
</protein>
<accession>A0A4Z1K9K3</accession>
<name>A0A4Z1K9K3_9HELO</name>
<keyword evidence="2" id="KW-1185">Reference proteome</keyword>
<organism evidence="1 2">
    <name type="scientific">Botrytis porri</name>
    <dbReference type="NCBI Taxonomy" id="87229"/>
    <lineage>
        <taxon>Eukaryota</taxon>
        <taxon>Fungi</taxon>
        <taxon>Dikarya</taxon>
        <taxon>Ascomycota</taxon>
        <taxon>Pezizomycotina</taxon>
        <taxon>Leotiomycetes</taxon>
        <taxon>Helotiales</taxon>
        <taxon>Sclerotiniaceae</taxon>
        <taxon>Botrytis</taxon>
    </lineage>
</organism>
<reference evidence="1 2" key="1">
    <citation type="submission" date="2017-12" db="EMBL/GenBank/DDBJ databases">
        <title>Comparative genomics of Botrytis spp.</title>
        <authorList>
            <person name="Valero-Jimenez C.A."/>
            <person name="Tapia P."/>
            <person name="Veloso J."/>
            <person name="Silva-Moreno E."/>
            <person name="Staats M."/>
            <person name="Valdes J.H."/>
            <person name="Van Kan J.A.L."/>
        </authorList>
    </citation>
    <scope>NUCLEOTIDE SEQUENCE [LARGE SCALE GENOMIC DNA]</scope>
    <source>
        <strain evidence="1 2">MUCL3349</strain>
    </source>
</reference>
<dbReference type="AlphaFoldDB" id="A0A4Z1K9K3"/>
<evidence type="ECO:0000313" key="1">
    <source>
        <dbReference type="EMBL" id="TGO82793.1"/>
    </source>
</evidence>